<evidence type="ECO:0000256" key="1">
    <source>
        <dbReference type="SAM" id="SignalP"/>
    </source>
</evidence>
<keyword evidence="3" id="KW-1185">Reference proteome</keyword>
<feature type="signal peptide" evidence="1">
    <location>
        <begin position="1"/>
        <end position="18"/>
    </location>
</feature>
<dbReference type="EMBL" id="KZ678129">
    <property type="protein sequence ID" value="PSN73590.1"/>
    <property type="molecule type" value="Genomic_DNA"/>
</dbReference>
<protein>
    <submittedName>
        <fullName evidence="2">Uncharacterized protein</fullName>
    </submittedName>
</protein>
<gene>
    <name evidence="2" type="ORF">BS50DRAFT_569110</name>
</gene>
<feature type="chain" id="PRO_5015455686" evidence="1">
    <location>
        <begin position="19"/>
        <end position="114"/>
    </location>
</feature>
<sequence length="114" mass="11939">MKFATTIFAFAAVAATQARVLYVRQDGGNLQTFTGALGGIEATPVVDSGNADRPFDVNGATFANLEGALQRSCDQQFNACANEANGGNAAVAFEDCNTQKDECTASAQAKRLRI</sequence>
<proteinExistence type="predicted"/>
<dbReference type="Proteomes" id="UP000240883">
    <property type="component" value="Unassembled WGS sequence"/>
</dbReference>
<name>A0A2T2P7D2_CORCC</name>
<accession>A0A2T2P7D2</accession>
<dbReference type="OrthoDB" id="2153847at2759"/>
<dbReference type="AlphaFoldDB" id="A0A2T2P7D2"/>
<dbReference type="STRING" id="1448308.A0A2T2P7D2"/>
<keyword evidence="1" id="KW-0732">Signal</keyword>
<organism evidence="2 3">
    <name type="scientific">Corynespora cassiicola Philippines</name>
    <dbReference type="NCBI Taxonomy" id="1448308"/>
    <lineage>
        <taxon>Eukaryota</taxon>
        <taxon>Fungi</taxon>
        <taxon>Dikarya</taxon>
        <taxon>Ascomycota</taxon>
        <taxon>Pezizomycotina</taxon>
        <taxon>Dothideomycetes</taxon>
        <taxon>Pleosporomycetidae</taxon>
        <taxon>Pleosporales</taxon>
        <taxon>Corynesporascaceae</taxon>
        <taxon>Corynespora</taxon>
    </lineage>
</organism>
<evidence type="ECO:0000313" key="2">
    <source>
        <dbReference type="EMBL" id="PSN73590.1"/>
    </source>
</evidence>
<reference evidence="2 3" key="1">
    <citation type="journal article" date="2018" name="Front. Microbiol.">
        <title>Genome-Wide Analysis of Corynespora cassiicola Leaf Fall Disease Putative Effectors.</title>
        <authorList>
            <person name="Lopez D."/>
            <person name="Ribeiro S."/>
            <person name="Label P."/>
            <person name="Fumanal B."/>
            <person name="Venisse J.S."/>
            <person name="Kohler A."/>
            <person name="de Oliveira R.R."/>
            <person name="Labutti K."/>
            <person name="Lipzen A."/>
            <person name="Lail K."/>
            <person name="Bauer D."/>
            <person name="Ohm R.A."/>
            <person name="Barry K.W."/>
            <person name="Spatafora J."/>
            <person name="Grigoriev I.V."/>
            <person name="Martin F.M."/>
            <person name="Pujade-Renaud V."/>
        </authorList>
    </citation>
    <scope>NUCLEOTIDE SEQUENCE [LARGE SCALE GENOMIC DNA]</scope>
    <source>
        <strain evidence="2 3">Philippines</strain>
    </source>
</reference>
<evidence type="ECO:0000313" key="3">
    <source>
        <dbReference type="Proteomes" id="UP000240883"/>
    </source>
</evidence>